<evidence type="ECO:0000313" key="11">
    <source>
        <dbReference type="Proteomes" id="UP000281813"/>
    </source>
</evidence>
<gene>
    <name evidence="10" type="ORF">D8M05_07230</name>
</gene>
<comment type="cofactor">
    <cofactor evidence="1">
        <name>Mn(2+)</name>
        <dbReference type="ChEBI" id="CHEBI:29035"/>
    </cofactor>
</comment>
<evidence type="ECO:0000256" key="6">
    <source>
        <dbReference type="ARBA" id="ARBA00023211"/>
    </source>
</evidence>
<comment type="caution">
    <text evidence="10">The sequence shown here is derived from an EMBL/GenBank/DDBJ whole genome shotgun (WGS) entry which is preliminary data.</text>
</comment>
<keyword evidence="3" id="KW-0479">Metal-binding</keyword>
<keyword evidence="6" id="KW-0464">Manganese</keyword>
<dbReference type="PANTHER" id="PTHR47992">
    <property type="entry name" value="PROTEIN PHOSPHATASE"/>
    <property type="match status" value="1"/>
</dbReference>
<dbReference type="InterPro" id="IPR036457">
    <property type="entry name" value="PPM-type-like_dom_sf"/>
</dbReference>
<keyword evidence="5" id="KW-0904">Protein phosphatase</keyword>
<evidence type="ECO:0000256" key="3">
    <source>
        <dbReference type="ARBA" id="ARBA00022723"/>
    </source>
</evidence>
<sequence>MIGTFLTDRGKVRSHNEDAGGIFYNQSNQFLAVIADGMGGHQAGDVASQMAISLIREKWENTNTFKTPDEIEKWLTDSIKDINEAIYLHATENKECEGMGTTIVITIHIHDFLTIAHIGDSRCYMLNEDGFKQITEDHSLVNALVQSGQITKDDALYHPRKNVVLRALGSENNVEVDIRTINVETGDKILLCTDGLTDKIVDDELYEVIRSGSELPEIGQRLIDMANDRGGEDNISLIILSKGSTLKAGGDT</sequence>
<dbReference type="SUPFAM" id="SSF81606">
    <property type="entry name" value="PP2C-like"/>
    <property type="match status" value="1"/>
</dbReference>
<feature type="domain" description="PPM-type phosphatase" evidence="9">
    <location>
        <begin position="2"/>
        <end position="242"/>
    </location>
</feature>
<dbReference type="Proteomes" id="UP000281813">
    <property type="component" value="Unassembled WGS sequence"/>
</dbReference>
<evidence type="ECO:0000256" key="4">
    <source>
        <dbReference type="ARBA" id="ARBA00022801"/>
    </source>
</evidence>
<evidence type="ECO:0000256" key="8">
    <source>
        <dbReference type="ARBA" id="ARBA00048336"/>
    </source>
</evidence>
<name>A0A494Z188_9BACI</name>
<dbReference type="PROSITE" id="PS51746">
    <property type="entry name" value="PPM_2"/>
    <property type="match status" value="1"/>
</dbReference>
<evidence type="ECO:0000256" key="1">
    <source>
        <dbReference type="ARBA" id="ARBA00001936"/>
    </source>
</evidence>
<evidence type="ECO:0000256" key="7">
    <source>
        <dbReference type="ARBA" id="ARBA00047761"/>
    </source>
</evidence>
<keyword evidence="4" id="KW-0378">Hydrolase</keyword>
<comment type="catalytic activity">
    <reaction evidence="7">
        <text>O-phospho-L-seryl-[protein] + H2O = L-seryl-[protein] + phosphate</text>
        <dbReference type="Rhea" id="RHEA:20629"/>
        <dbReference type="Rhea" id="RHEA-COMP:9863"/>
        <dbReference type="Rhea" id="RHEA-COMP:11604"/>
        <dbReference type="ChEBI" id="CHEBI:15377"/>
        <dbReference type="ChEBI" id="CHEBI:29999"/>
        <dbReference type="ChEBI" id="CHEBI:43474"/>
        <dbReference type="ChEBI" id="CHEBI:83421"/>
        <dbReference type="EC" id="3.1.3.16"/>
    </reaction>
</comment>
<dbReference type="InterPro" id="IPR001932">
    <property type="entry name" value="PPM-type_phosphatase-like_dom"/>
</dbReference>
<dbReference type="GO" id="GO:0046872">
    <property type="term" value="F:metal ion binding"/>
    <property type="evidence" value="ECO:0007669"/>
    <property type="project" value="UniProtKB-KW"/>
</dbReference>
<proteinExistence type="predicted"/>
<dbReference type="FunFam" id="3.60.40.10:FF:000002">
    <property type="entry name" value="Serine/threonine phosphatase stp"/>
    <property type="match status" value="1"/>
</dbReference>
<dbReference type="OrthoDB" id="9801841at2"/>
<dbReference type="RefSeq" id="WP_121130146.1">
    <property type="nucleotide sequence ID" value="NZ_JBHUFK010000007.1"/>
</dbReference>
<organism evidence="10 11">
    <name type="scientific">Oceanobacillus bengalensis</name>
    <dbReference type="NCBI Taxonomy" id="1435466"/>
    <lineage>
        <taxon>Bacteria</taxon>
        <taxon>Bacillati</taxon>
        <taxon>Bacillota</taxon>
        <taxon>Bacilli</taxon>
        <taxon>Bacillales</taxon>
        <taxon>Bacillaceae</taxon>
        <taxon>Oceanobacillus</taxon>
    </lineage>
</organism>
<dbReference type="AlphaFoldDB" id="A0A494Z188"/>
<dbReference type="NCBIfam" id="NF033484">
    <property type="entry name" value="Stp1_PP2C_phos"/>
    <property type="match status" value="1"/>
</dbReference>
<dbReference type="CDD" id="cd00143">
    <property type="entry name" value="PP2Cc"/>
    <property type="match status" value="1"/>
</dbReference>
<keyword evidence="11" id="KW-1185">Reference proteome</keyword>
<dbReference type="SMART" id="SM00332">
    <property type="entry name" value="PP2Cc"/>
    <property type="match status" value="1"/>
</dbReference>
<reference evidence="10 11" key="1">
    <citation type="journal article" date="2015" name="Antonie Van Leeuwenhoek">
        <title>Oceanobacillus bengalensis sp. nov., a bacterium isolated from seawater of the Bay of Bengal.</title>
        <authorList>
            <person name="Yongchang O."/>
            <person name="Xiang W."/>
            <person name="Wang G."/>
        </authorList>
    </citation>
    <scope>NUCLEOTIDE SEQUENCE [LARGE SCALE GENOMIC DNA]</scope>
    <source>
        <strain evidence="10 11">MCCC 1K00260</strain>
    </source>
</reference>
<dbReference type="EC" id="3.1.3.16" evidence="2"/>
<protein>
    <recommendedName>
        <fullName evidence="2">protein-serine/threonine phosphatase</fullName>
        <ecNumber evidence="2">3.1.3.16</ecNumber>
    </recommendedName>
</protein>
<accession>A0A494Z188</accession>
<evidence type="ECO:0000259" key="9">
    <source>
        <dbReference type="PROSITE" id="PS51746"/>
    </source>
</evidence>
<dbReference type="SMART" id="SM00331">
    <property type="entry name" value="PP2C_SIG"/>
    <property type="match status" value="1"/>
</dbReference>
<dbReference type="InterPro" id="IPR015655">
    <property type="entry name" value="PP2C"/>
</dbReference>
<evidence type="ECO:0000313" key="10">
    <source>
        <dbReference type="EMBL" id="RKQ16267.1"/>
    </source>
</evidence>
<evidence type="ECO:0000256" key="5">
    <source>
        <dbReference type="ARBA" id="ARBA00022912"/>
    </source>
</evidence>
<dbReference type="Pfam" id="PF13672">
    <property type="entry name" value="PP2C_2"/>
    <property type="match status" value="1"/>
</dbReference>
<dbReference type="EMBL" id="RBZO01000009">
    <property type="protein sequence ID" value="RKQ16267.1"/>
    <property type="molecule type" value="Genomic_DNA"/>
</dbReference>
<dbReference type="GO" id="GO:0004722">
    <property type="term" value="F:protein serine/threonine phosphatase activity"/>
    <property type="evidence" value="ECO:0007669"/>
    <property type="project" value="UniProtKB-EC"/>
</dbReference>
<comment type="catalytic activity">
    <reaction evidence="8">
        <text>O-phospho-L-threonyl-[protein] + H2O = L-threonyl-[protein] + phosphate</text>
        <dbReference type="Rhea" id="RHEA:47004"/>
        <dbReference type="Rhea" id="RHEA-COMP:11060"/>
        <dbReference type="Rhea" id="RHEA-COMP:11605"/>
        <dbReference type="ChEBI" id="CHEBI:15377"/>
        <dbReference type="ChEBI" id="CHEBI:30013"/>
        <dbReference type="ChEBI" id="CHEBI:43474"/>
        <dbReference type="ChEBI" id="CHEBI:61977"/>
        <dbReference type="EC" id="3.1.3.16"/>
    </reaction>
</comment>
<dbReference type="Gene3D" id="3.60.40.10">
    <property type="entry name" value="PPM-type phosphatase domain"/>
    <property type="match status" value="1"/>
</dbReference>
<evidence type="ECO:0000256" key="2">
    <source>
        <dbReference type="ARBA" id="ARBA00013081"/>
    </source>
</evidence>